<reference evidence="2" key="2">
    <citation type="submission" date="2019-07" db="EMBL/GenBank/DDBJ databases">
        <authorList>
            <person name="Yang Y."/>
            <person name="Bocs S."/>
            <person name="Baudouin L."/>
        </authorList>
    </citation>
    <scope>NUCLEOTIDE SEQUENCE</scope>
    <source>
        <tissue evidence="2">Spear leaf of Hainan Tall coconut</tissue>
    </source>
</reference>
<protein>
    <submittedName>
        <fullName evidence="2">Putative Late embryogenesis abundant protein</fullName>
    </submittedName>
</protein>
<feature type="domain" description="Late embryogenesis abundant protein LEA-2 subgroup" evidence="1">
    <location>
        <begin position="27"/>
        <end position="125"/>
    </location>
</feature>
<evidence type="ECO:0000259" key="1">
    <source>
        <dbReference type="Pfam" id="PF03168"/>
    </source>
</evidence>
<organism evidence="2 3">
    <name type="scientific">Cocos nucifera</name>
    <name type="common">Coconut palm</name>
    <dbReference type="NCBI Taxonomy" id="13894"/>
    <lineage>
        <taxon>Eukaryota</taxon>
        <taxon>Viridiplantae</taxon>
        <taxon>Streptophyta</taxon>
        <taxon>Embryophyta</taxon>
        <taxon>Tracheophyta</taxon>
        <taxon>Spermatophyta</taxon>
        <taxon>Magnoliopsida</taxon>
        <taxon>Liliopsida</taxon>
        <taxon>Arecaceae</taxon>
        <taxon>Arecoideae</taxon>
        <taxon>Cocoseae</taxon>
        <taxon>Attaleinae</taxon>
        <taxon>Cocos</taxon>
    </lineage>
</organism>
<dbReference type="EMBL" id="CM017874">
    <property type="protein sequence ID" value="KAG1335123.1"/>
    <property type="molecule type" value="Genomic_DNA"/>
</dbReference>
<name>A0A8K0I3L9_COCNU</name>
<dbReference type="PANTHER" id="PTHR31852">
    <property type="entry name" value="LATE EMBRYOGENESIS ABUNDANT (LEA) HYDROXYPROLINE-RICH GLYCOPROTEIN FAMILY"/>
    <property type="match status" value="1"/>
</dbReference>
<dbReference type="AlphaFoldDB" id="A0A8K0I3L9"/>
<dbReference type="OrthoDB" id="764273at2759"/>
<evidence type="ECO:0000313" key="2">
    <source>
        <dbReference type="EMBL" id="KAG1335123.1"/>
    </source>
</evidence>
<proteinExistence type="predicted"/>
<dbReference type="SUPFAM" id="SSF117070">
    <property type="entry name" value="LEA14-like"/>
    <property type="match status" value="1"/>
</dbReference>
<reference evidence="2" key="1">
    <citation type="journal article" date="2017" name="Gigascience">
        <title>The genome draft of coconut (Cocos nucifera).</title>
        <authorList>
            <person name="Xiao Y."/>
            <person name="Xu P."/>
            <person name="Fan H."/>
            <person name="Baudouin L."/>
            <person name="Xia W."/>
            <person name="Bocs S."/>
            <person name="Xu J."/>
            <person name="Li Q."/>
            <person name="Guo A."/>
            <person name="Zhou L."/>
            <person name="Li J."/>
            <person name="Wu Y."/>
            <person name="Ma Z."/>
            <person name="Armero A."/>
            <person name="Issali A.E."/>
            <person name="Liu N."/>
            <person name="Peng M."/>
            <person name="Yang Y."/>
        </authorList>
    </citation>
    <scope>NUCLEOTIDE SEQUENCE</scope>
    <source>
        <tissue evidence="2">Spear leaf of Hainan Tall coconut</tissue>
    </source>
</reference>
<dbReference type="Pfam" id="PF03168">
    <property type="entry name" value="LEA_2"/>
    <property type="match status" value="1"/>
</dbReference>
<evidence type="ECO:0000313" key="3">
    <source>
        <dbReference type="Proteomes" id="UP000797356"/>
    </source>
</evidence>
<sequence length="147" mass="15784">MNSVSIKNLNINLGSSLALTMTVVADISVKNPNAASFRFGESTTTLYYRTRKIGVAYGPPGTAGAHKTFRLNVTIDVMAGQLLSDPNLIVDLASGKLDVTTSTKVGGRAKIFLIIRHHADVMMNCSMTLAVSNLSILAQSCNQRVWL</sequence>
<gene>
    <name evidence="2" type="ORF">COCNU_03G012420</name>
</gene>
<dbReference type="Gene3D" id="2.60.40.1820">
    <property type="match status" value="1"/>
</dbReference>
<dbReference type="InterPro" id="IPR004864">
    <property type="entry name" value="LEA_2"/>
</dbReference>
<keyword evidence="3" id="KW-1185">Reference proteome</keyword>
<comment type="caution">
    <text evidence="2">The sequence shown here is derived from an EMBL/GenBank/DDBJ whole genome shotgun (WGS) entry which is preliminary data.</text>
</comment>
<accession>A0A8K0I3L9</accession>
<dbReference type="InterPro" id="IPR055301">
    <property type="entry name" value="Lea14-like_2"/>
</dbReference>
<dbReference type="Proteomes" id="UP000797356">
    <property type="component" value="Chromosome 3"/>
</dbReference>